<feature type="transmembrane region" description="Helical" evidence="2">
    <location>
        <begin position="14"/>
        <end position="33"/>
    </location>
</feature>
<dbReference type="InterPro" id="IPR029058">
    <property type="entry name" value="AB_hydrolase_fold"/>
</dbReference>
<dbReference type="AlphaFoldDB" id="W3WZC8"/>
<dbReference type="eggNOG" id="KOG1515">
    <property type="taxonomic scope" value="Eukaryota"/>
</dbReference>
<name>W3WZC8_PESFW</name>
<dbReference type="OrthoDB" id="2152029at2759"/>
<dbReference type="RefSeq" id="XP_007837326.1">
    <property type="nucleotide sequence ID" value="XM_007839135.1"/>
</dbReference>
<dbReference type="HOGENOM" id="CLU_019364_0_0_1"/>
<dbReference type="GeneID" id="19275567"/>
<evidence type="ECO:0000256" key="1">
    <source>
        <dbReference type="ARBA" id="ARBA00022801"/>
    </source>
</evidence>
<dbReference type="Pfam" id="PF07859">
    <property type="entry name" value="Abhydrolase_3"/>
    <property type="match status" value="1"/>
</dbReference>
<organism evidence="4 5">
    <name type="scientific">Pestalotiopsis fici (strain W106-1 / CGMCC3.15140)</name>
    <dbReference type="NCBI Taxonomy" id="1229662"/>
    <lineage>
        <taxon>Eukaryota</taxon>
        <taxon>Fungi</taxon>
        <taxon>Dikarya</taxon>
        <taxon>Ascomycota</taxon>
        <taxon>Pezizomycotina</taxon>
        <taxon>Sordariomycetes</taxon>
        <taxon>Xylariomycetidae</taxon>
        <taxon>Amphisphaeriales</taxon>
        <taxon>Sporocadaceae</taxon>
        <taxon>Pestalotiopsis</taxon>
    </lineage>
</organism>
<keyword evidence="1" id="KW-0378">Hydrolase</keyword>
<dbReference type="FunCoup" id="W3WZC8">
    <property type="interactions" value="16"/>
</dbReference>
<keyword evidence="2" id="KW-1133">Transmembrane helix</keyword>
<gene>
    <name evidence="4" type="ORF">PFICI_10554</name>
</gene>
<sequence length="383" mass="41859">MATTPIWAKQPFKALYSVMFMLKAVALLPLLVLRYGPKSLRPLPEQGLRICVVNALVRQLFAYQTATRSNGVADVESGHKKAKERFALVQPAEAELYRGVLNLNGSIHPAAVGGIWYPSPLAKITPAPESEKEKVVLHFPGGAFVLAFGTDANGQDISGIMKQHLHASKTFLGQYRVSSNDETRFPAAIQDLVTFYHYVLSLGVAPEDILLSGDSAAGNLVLGLIRYIEHLKSPQLPPPSGAMLWSPWVHVTAQANQDYKTSRNAQNDLLIGELLEWGANAYLPHDDDKSASSDGLPYISPLHHPFKTQVPLFIHAGGSEGFRDTIANFAHEMEGIEGNQIRYSQTDQASHNLLIAYKGLGLDREMAAVAEEANEFFSAYTAA</sequence>
<keyword evidence="5" id="KW-1185">Reference proteome</keyword>
<dbReference type="InterPro" id="IPR013094">
    <property type="entry name" value="AB_hydrolase_3"/>
</dbReference>
<proteinExistence type="predicted"/>
<dbReference type="EMBL" id="KI912115">
    <property type="protein sequence ID" value="ETS78492.1"/>
    <property type="molecule type" value="Genomic_DNA"/>
</dbReference>
<protein>
    <recommendedName>
        <fullName evidence="3">Alpha/beta hydrolase fold-3 domain-containing protein</fullName>
    </recommendedName>
</protein>
<dbReference type="InParanoid" id="W3WZC8"/>
<dbReference type="InterPro" id="IPR050300">
    <property type="entry name" value="GDXG_lipolytic_enzyme"/>
</dbReference>
<evidence type="ECO:0000313" key="4">
    <source>
        <dbReference type="EMBL" id="ETS78492.1"/>
    </source>
</evidence>
<dbReference type="Gene3D" id="3.40.50.1820">
    <property type="entry name" value="alpha/beta hydrolase"/>
    <property type="match status" value="1"/>
</dbReference>
<evidence type="ECO:0000259" key="3">
    <source>
        <dbReference type="Pfam" id="PF07859"/>
    </source>
</evidence>
<accession>W3WZC8</accession>
<dbReference type="GO" id="GO:0016787">
    <property type="term" value="F:hydrolase activity"/>
    <property type="evidence" value="ECO:0007669"/>
    <property type="project" value="UniProtKB-KW"/>
</dbReference>
<dbReference type="KEGG" id="pfy:PFICI_10554"/>
<feature type="domain" description="Alpha/beta hydrolase fold-3" evidence="3">
    <location>
        <begin position="171"/>
        <end position="353"/>
    </location>
</feature>
<evidence type="ECO:0000256" key="2">
    <source>
        <dbReference type="SAM" id="Phobius"/>
    </source>
</evidence>
<dbReference type="Proteomes" id="UP000030651">
    <property type="component" value="Unassembled WGS sequence"/>
</dbReference>
<evidence type="ECO:0000313" key="5">
    <source>
        <dbReference type="Proteomes" id="UP000030651"/>
    </source>
</evidence>
<dbReference type="PANTHER" id="PTHR48081">
    <property type="entry name" value="AB HYDROLASE SUPERFAMILY PROTEIN C4A8.06C"/>
    <property type="match status" value="1"/>
</dbReference>
<keyword evidence="2" id="KW-0472">Membrane</keyword>
<reference evidence="5" key="1">
    <citation type="journal article" date="2015" name="BMC Genomics">
        <title>Genomic and transcriptomic analysis of the endophytic fungus Pestalotiopsis fici reveals its lifestyle and high potential for synthesis of natural products.</title>
        <authorList>
            <person name="Wang X."/>
            <person name="Zhang X."/>
            <person name="Liu L."/>
            <person name="Xiang M."/>
            <person name="Wang W."/>
            <person name="Sun X."/>
            <person name="Che Y."/>
            <person name="Guo L."/>
            <person name="Liu G."/>
            <person name="Guo L."/>
            <person name="Wang C."/>
            <person name="Yin W.B."/>
            <person name="Stadler M."/>
            <person name="Zhang X."/>
            <person name="Liu X."/>
        </authorList>
    </citation>
    <scope>NUCLEOTIDE SEQUENCE [LARGE SCALE GENOMIC DNA]</scope>
    <source>
        <strain evidence="5">W106-1 / CGMCC3.15140</strain>
    </source>
</reference>
<keyword evidence="2" id="KW-0812">Transmembrane</keyword>
<dbReference type="SUPFAM" id="SSF53474">
    <property type="entry name" value="alpha/beta-Hydrolases"/>
    <property type="match status" value="1"/>
</dbReference>
<dbReference type="PANTHER" id="PTHR48081:SF17">
    <property type="entry name" value="ALPHA_BETA HYDROLASE FOLD-3 DOMAIN-CONTAINING PROTEIN"/>
    <property type="match status" value="1"/>
</dbReference>